<accession>A0AAX6DRL5</accession>
<name>A0AAX6DRL5_IRIPA</name>
<dbReference type="InterPro" id="IPR036322">
    <property type="entry name" value="WD40_repeat_dom_sf"/>
</dbReference>
<sequence length="64" mass="6845">MPTAAAVTELEGHDDRVTSVMVVPDATKAKKFVCYCWTSSLDGTMCYWDFAAPSANLIAVTSVA</sequence>
<reference evidence="1" key="2">
    <citation type="submission" date="2023-04" db="EMBL/GenBank/DDBJ databases">
        <authorList>
            <person name="Bruccoleri R.E."/>
            <person name="Oakeley E.J."/>
            <person name="Faust A.-M."/>
            <person name="Dessus-Babus S."/>
            <person name="Altorfer M."/>
            <person name="Burckhardt D."/>
            <person name="Oertli M."/>
            <person name="Naumann U."/>
            <person name="Petersen F."/>
            <person name="Wong J."/>
        </authorList>
    </citation>
    <scope>NUCLEOTIDE SEQUENCE</scope>
    <source>
        <strain evidence="1">GSM-AAB239-AS_SAM_17_03QT</strain>
        <tissue evidence="1">Leaf</tissue>
    </source>
</reference>
<dbReference type="Proteomes" id="UP001140949">
    <property type="component" value="Unassembled WGS sequence"/>
</dbReference>
<protein>
    <submittedName>
        <fullName evidence="1">WD repeat-containing protein 75</fullName>
    </submittedName>
</protein>
<dbReference type="Gene3D" id="2.130.10.10">
    <property type="entry name" value="YVTN repeat-like/Quinoprotein amine dehydrogenase"/>
    <property type="match status" value="1"/>
</dbReference>
<evidence type="ECO:0000313" key="1">
    <source>
        <dbReference type="EMBL" id="KAJ6794440.1"/>
    </source>
</evidence>
<proteinExistence type="predicted"/>
<dbReference type="SUPFAM" id="SSF50978">
    <property type="entry name" value="WD40 repeat-like"/>
    <property type="match status" value="1"/>
</dbReference>
<dbReference type="PANTHER" id="PTHR45176:SF1">
    <property type="entry name" value="TRANSDUCIN FAMILY PROTEIN _ WD-40 REPEAT FAMILY PROTEIN-RELATED"/>
    <property type="match status" value="1"/>
</dbReference>
<dbReference type="SMART" id="SM00320">
    <property type="entry name" value="WD40"/>
    <property type="match status" value="1"/>
</dbReference>
<dbReference type="InterPro" id="IPR001680">
    <property type="entry name" value="WD40_rpt"/>
</dbReference>
<dbReference type="PANTHER" id="PTHR45176">
    <property type="entry name" value="TRANSDUCIN FAMILY PROTEIN / WD-40 REPEAT FAMILY PROTEIN-RELATED"/>
    <property type="match status" value="1"/>
</dbReference>
<dbReference type="InterPro" id="IPR015943">
    <property type="entry name" value="WD40/YVTN_repeat-like_dom_sf"/>
</dbReference>
<dbReference type="EMBL" id="JANAVB010042419">
    <property type="protein sequence ID" value="KAJ6794440.1"/>
    <property type="molecule type" value="Genomic_DNA"/>
</dbReference>
<organism evidence="1 2">
    <name type="scientific">Iris pallida</name>
    <name type="common">Sweet iris</name>
    <dbReference type="NCBI Taxonomy" id="29817"/>
    <lineage>
        <taxon>Eukaryota</taxon>
        <taxon>Viridiplantae</taxon>
        <taxon>Streptophyta</taxon>
        <taxon>Embryophyta</taxon>
        <taxon>Tracheophyta</taxon>
        <taxon>Spermatophyta</taxon>
        <taxon>Magnoliopsida</taxon>
        <taxon>Liliopsida</taxon>
        <taxon>Asparagales</taxon>
        <taxon>Iridaceae</taxon>
        <taxon>Iridoideae</taxon>
        <taxon>Irideae</taxon>
        <taxon>Iris</taxon>
    </lineage>
</organism>
<keyword evidence="2" id="KW-1185">Reference proteome</keyword>
<dbReference type="AlphaFoldDB" id="A0AAX6DRL5"/>
<reference evidence="1" key="1">
    <citation type="journal article" date="2023" name="GigaByte">
        <title>Genome assembly of the bearded iris, Iris pallida Lam.</title>
        <authorList>
            <person name="Bruccoleri R.E."/>
            <person name="Oakeley E.J."/>
            <person name="Faust A.M.E."/>
            <person name="Altorfer M."/>
            <person name="Dessus-Babus S."/>
            <person name="Burckhardt D."/>
            <person name="Oertli M."/>
            <person name="Naumann U."/>
            <person name="Petersen F."/>
            <person name="Wong J."/>
        </authorList>
    </citation>
    <scope>NUCLEOTIDE SEQUENCE</scope>
    <source>
        <strain evidence="1">GSM-AAB239-AS_SAM_17_03QT</strain>
    </source>
</reference>
<evidence type="ECO:0000313" key="2">
    <source>
        <dbReference type="Proteomes" id="UP001140949"/>
    </source>
</evidence>
<comment type="caution">
    <text evidence="1">The sequence shown here is derived from an EMBL/GenBank/DDBJ whole genome shotgun (WGS) entry which is preliminary data.</text>
</comment>
<gene>
    <name evidence="1" type="ORF">M6B38_232580</name>
</gene>